<name>A0A381VTR8_9ZZZZ</name>
<dbReference type="AntiFam" id="ANF00012">
    <property type="entry name" value="tRNA translation"/>
</dbReference>
<sequence>VFDSFAFALTAGAGTQNRTADLLITNQSLYQLSYSGAGGAKLNVSTSVPQ</sequence>
<dbReference type="AlphaFoldDB" id="A0A381VTR8"/>
<dbReference type="EMBL" id="UINC01009634">
    <property type="protein sequence ID" value="SVA43168.1"/>
    <property type="molecule type" value="Genomic_DNA"/>
</dbReference>
<protein>
    <submittedName>
        <fullName evidence="1">Uncharacterized protein</fullName>
    </submittedName>
</protein>
<evidence type="ECO:0000313" key="1">
    <source>
        <dbReference type="EMBL" id="SVA43168.1"/>
    </source>
</evidence>
<feature type="non-terminal residue" evidence="1">
    <location>
        <position position="1"/>
    </location>
</feature>
<reference evidence="1" key="1">
    <citation type="submission" date="2018-05" db="EMBL/GenBank/DDBJ databases">
        <authorList>
            <person name="Lanie J.A."/>
            <person name="Ng W.-L."/>
            <person name="Kazmierczak K.M."/>
            <person name="Andrzejewski T.M."/>
            <person name="Davidsen T.M."/>
            <person name="Wayne K.J."/>
            <person name="Tettelin H."/>
            <person name="Glass J.I."/>
            <person name="Rusch D."/>
            <person name="Podicherti R."/>
            <person name="Tsui H.-C.T."/>
            <person name="Winkler M.E."/>
        </authorList>
    </citation>
    <scope>NUCLEOTIDE SEQUENCE</scope>
</reference>
<organism evidence="1">
    <name type="scientific">marine metagenome</name>
    <dbReference type="NCBI Taxonomy" id="408172"/>
    <lineage>
        <taxon>unclassified sequences</taxon>
        <taxon>metagenomes</taxon>
        <taxon>ecological metagenomes</taxon>
    </lineage>
</organism>
<accession>A0A381VTR8</accession>
<proteinExistence type="predicted"/>
<gene>
    <name evidence="1" type="ORF">METZ01_LOCUS96022</name>
</gene>